<protein>
    <submittedName>
        <fullName evidence="3">Phage shock protein A (PspA) family protein</fullName>
    </submittedName>
</protein>
<keyword evidence="2" id="KW-0175">Coiled coil</keyword>
<name>A0A1I6DUW8_9FIRM</name>
<dbReference type="EMBL" id="FOYM01000018">
    <property type="protein sequence ID" value="SFR09226.1"/>
    <property type="molecule type" value="Genomic_DNA"/>
</dbReference>
<dbReference type="AlphaFoldDB" id="A0A1I6DUW8"/>
<dbReference type="Pfam" id="PF04012">
    <property type="entry name" value="PspA_IM30"/>
    <property type="match status" value="1"/>
</dbReference>
<reference evidence="4" key="1">
    <citation type="submission" date="2016-10" db="EMBL/GenBank/DDBJ databases">
        <authorList>
            <person name="Varghese N."/>
            <person name="Submissions S."/>
        </authorList>
    </citation>
    <scope>NUCLEOTIDE SEQUENCE [LARGE SCALE GENOMIC DNA]</scope>
    <source>
        <strain evidence="4">DSM 3669</strain>
    </source>
</reference>
<gene>
    <name evidence="3" type="ORF">SAMN05660706_11832</name>
</gene>
<dbReference type="RefSeq" id="WP_092484245.1">
    <property type="nucleotide sequence ID" value="NZ_FOYM01000018.1"/>
</dbReference>
<dbReference type="InterPro" id="IPR007157">
    <property type="entry name" value="PspA_VIPP1"/>
</dbReference>
<proteinExistence type="inferred from homology"/>
<evidence type="ECO:0000313" key="3">
    <source>
        <dbReference type="EMBL" id="SFR09226.1"/>
    </source>
</evidence>
<organism evidence="3 4">
    <name type="scientific">Desulfoscipio geothermicus DSM 3669</name>
    <dbReference type="NCBI Taxonomy" id="1121426"/>
    <lineage>
        <taxon>Bacteria</taxon>
        <taxon>Bacillati</taxon>
        <taxon>Bacillota</taxon>
        <taxon>Clostridia</taxon>
        <taxon>Eubacteriales</taxon>
        <taxon>Desulfallaceae</taxon>
        <taxon>Desulfoscipio</taxon>
    </lineage>
</organism>
<comment type="similarity">
    <text evidence="1">Belongs to the PspA/Vipp/IM30 family.</text>
</comment>
<evidence type="ECO:0000256" key="1">
    <source>
        <dbReference type="ARBA" id="ARBA00043985"/>
    </source>
</evidence>
<sequence>MSTSSKLSNFFKMRFSKIMDRLEDPMETLEYSFKKQSDLLILIKRSIVSVLTSKKRLEIQIYRLNVSVKEFEQKAHRLVELGKEDLAESLLLRKHELLGQIEEIKLKIEELDAEKEQLIATEAKLTNNLEFLRAQKEIIKAQYAAAKTQVKIDEAVTGLSKDFTDIGTAMERVKEKTLELKAKTTAIEELVEINIFADKVNEDKADRELLKAEIAFKAKDELKKLKESL</sequence>
<accession>A0A1I6DUW8</accession>
<dbReference type="OrthoDB" id="9779630at2"/>
<dbReference type="Proteomes" id="UP000199584">
    <property type="component" value="Unassembled WGS sequence"/>
</dbReference>
<keyword evidence="4" id="KW-1185">Reference proteome</keyword>
<dbReference type="PANTHER" id="PTHR31088">
    <property type="entry name" value="MEMBRANE-ASSOCIATED PROTEIN VIPP1, CHLOROPLASTIC"/>
    <property type="match status" value="1"/>
</dbReference>
<evidence type="ECO:0000256" key="2">
    <source>
        <dbReference type="SAM" id="Coils"/>
    </source>
</evidence>
<dbReference type="PANTHER" id="PTHR31088:SF6">
    <property type="entry name" value="PHAGE SHOCK PROTEIN A"/>
    <property type="match status" value="1"/>
</dbReference>
<dbReference type="STRING" id="39060.SAMN05660706_11832"/>
<feature type="coiled-coil region" evidence="2">
    <location>
        <begin position="54"/>
        <end position="149"/>
    </location>
</feature>
<evidence type="ECO:0000313" key="4">
    <source>
        <dbReference type="Proteomes" id="UP000199584"/>
    </source>
</evidence>